<evidence type="ECO:0000313" key="3">
    <source>
        <dbReference type="Proteomes" id="UP000187735"/>
    </source>
</evidence>
<dbReference type="PANTHER" id="PTHR23150:SF19">
    <property type="entry name" value="FORMYLGLYCINE-GENERATING ENZYME"/>
    <property type="match status" value="1"/>
</dbReference>
<dbReference type="GO" id="GO:0004674">
    <property type="term" value="F:protein serine/threonine kinase activity"/>
    <property type="evidence" value="ECO:0007669"/>
    <property type="project" value="UniProtKB-EC"/>
</dbReference>
<dbReference type="KEGG" id="fmr:Fuma_00969"/>
<dbReference type="InterPro" id="IPR005532">
    <property type="entry name" value="SUMF_dom"/>
</dbReference>
<protein>
    <submittedName>
        <fullName evidence="2">Serine/threonine-protein kinase pkn1</fullName>
        <ecNumber evidence="2">2.7.11.1</ecNumber>
    </submittedName>
</protein>
<dbReference type="SUPFAM" id="SSF56436">
    <property type="entry name" value="C-type lectin-like"/>
    <property type="match status" value="1"/>
</dbReference>
<evidence type="ECO:0000313" key="2">
    <source>
        <dbReference type="EMBL" id="APZ91381.1"/>
    </source>
</evidence>
<feature type="domain" description="Sulfatase-modifying factor enzyme-like" evidence="1">
    <location>
        <begin position="45"/>
        <end position="287"/>
    </location>
</feature>
<sequence>MAAETPGLVKEKPSSGRFVKVDDGYMIPYEVKIPGTDVSFWMEPIPGGEFTMGSPQDEAGREETEGPQRKIAVDPYWMARHEVTWAEYKIFMDLYDAFKAFEVAKIRTVTEENKVDAITAPTVLYEPDFTFEYGADPRQPAVTVTQYACKQYSKWLSAITECQFRLPTEAEWEYACRAGTSTAYHFGSDASKLGDYAWYVDNTDDEGTKNVGQKKPNPWGLYDMHGNAAEWVIDYLQPYKTTDGMLNAAKDWVRPEEVDPRAIRGGSWEFEAEECRCASRLGSDSEEWRTTDPNLPKSPWWFTDDPARGVGFRLVRNLKTVPRKEIAAFWEIDHEDIQYGVDDRLHSDGRGVQGIVDKDLPAAIKKIEDE</sequence>
<dbReference type="GO" id="GO:0120147">
    <property type="term" value="F:formylglycine-generating oxidase activity"/>
    <property type="evidence" value="ECO:0007669"/>
    <property type="project" value="TreeGrafter"/>
</dbReference>
<keyword evidence="3" id="KW-1185">Reference proteome</keyword>
<name>A0A1P8WBF1_9PLAN</name>
<dbReference type="EMBL" id="CP017641">
    <property type="protein sequence ID" value="APZ91381.1"/>
    <property type="molecule type" value="Genomic_DNA"/>
</dbReference>
<gene>
    <name evidence="2" type="primary">pkn1_1</name>
    <name evidence="2" type="ORF">Fuma_00969</name>
</gene>
<organism evidence="2 3">
    <name type="scientific">Fuerstiella marisgermanici</name>
    <dbReference type="NCBI Taxonomy" id="1891926"/>
    <lineage>
        <taxon>Bacteria</taxon>
        <taxon>Pseudomonadati</taxon>
        <taxon>Planctomycetota</taxon>
        <taxon>Planctomycetia</taxon>
        <taxon>Planctomycetales</taxon>
        <taxon>Planctomycetaceae</taxon>
        <taxon>Fuerstiella</taxon>
    </lineage>
</organism>
<dbReference type="Gene3D" id="3.90.1580.10">
    <property type="entry name" value="paralog of FGE (formylglycine-generating enzyme)"/>
    <property type="match status" value="1"/>
</dbReference>
<evidence type="ECO:0000259" key="1">
    <source>
        <dbReference type="Pfam" id="PF03781"/>
    </source>
</evidence>
<keyword evidence="2" id="KW-0418">Kinase</keyword>
<dbReference type="AlphaFoldDB" id="A0A1P8WBF1"/>
<reference evidence="2 3" key="1">
    <citation type="journal article" date="2016" name="Front. Microbiol.">
        <title>Fuerstia marisgermanicae gen. nov., sp. nov., an Unusual Member of the Phylum Planctomycetes from the German Wadden Sea.</title>
        <authorList>
            <person name="Kohn T."/>
            <person name="Heuer A."/>
            <person name="Jogler M."/>
            <person name="Vollmers J."/>
            <person name="Boedeker C."/>
            <person name="Bunk B."/>
            <person name="Rast P."/>
            <person name="Borchert D."/>
            <person name="Glockner I."/>
            <person name="Freese H.M."/>
            <person name="Klenk H.P."/>
            <person name="Overmann J."/>
            <person name="Kaster A.K."/>
            <person name="Rohde M."/>
            <person name="Wiegand S."/>
            <person name="Jogler C."/>
        </authorList>
    </citation>
    <scope>NUCLEOTIDE SEQUENCE [LARGE SCALE GENOMIC DNA]</scope>
    <source>
        <strain evidence="2 3">NH11</strain>
    </source>
</reference>
<dbReference type="PANTHER" id="PTHR23150">
    <property type="entry name" value="SULFATASE MODIFYING FACTOR 1, 2"/>
    <property type="match status" value="1"/>
</dbReference>
<dbReference type="EC" id="2.7.11.1" evidence="2"/>
<dbReference type="InterPro" id="IPR051043">
    <property type="entry name" value="Sulfatase_Mod_Factor_Kinase"/>
</dbReference>
<dbReference type="InterPro" id="IPR016187">
    <property type="entry name" value="CTDL_fold"/>
</dbReference>
<dbReference type="Proteomes" id="UP000187735">
    <property type="component" value="Chromosome"/>
</dbReference>
<dbReference type="STRING" id="1891926.Fuma_00969"/>
<keyword evidence="2" id="KW-0808">Transferase</keyword>
<accession>A0A1P8WBF1</accession>
<dbReference type="Pfam" id="PF03781">
    <property type="entry name" value="FGE-sulfatase"/>
    <property type="match status" value="1"/>
</dbReference>
<proteinExistence type="predicted"/>
<dbReference type="InterPro" id="IPR042095">
    <property type="entry name" value="SUMF_sf"/>
</dbReference>